<dbReference type="Proteomes" id="UP001213000">
    <property type="component" value="Unassembled WGS sequence"/>
</dbReference>
<keyword evidence="2" id="KW-1185">Reference proteome</keyword>
<dbReference type="AlphaFoldDB" id="A0AAD5VU98"/>
<gene>
    <name evidence="1" type="ORF">NP233_g4695</name>
</gene>
<accession>A0AAD5VU98</accession>
<evidence type="ECO:0000313" key="2">
    <source>
        <dbReference type="Proteomes" id="UP001213000"/>
    </source>
</evidence>
<organism evidence="1 2">
    <name type="scientific">Leucocoprinus birnbaumii</name>
    <dbReference type="NCBI Taxonomy" id="56174"/>
    <lineage>
        <taxon>Eukaryota</taxon>
        <taxon>Fungi</taxon>
        <taxon>Dikarya</taxon>
        <taxon>Basidiomycota</taxon>
        <taxon>Agaricomycotina</taxon>
        <taxon>Agaricomycetes</taxon>
        <taxon>Agaricomycetidae</taxon>
        <taxon>Agaricales</taxon>
        <taxon>Agaricineae</taxon>
        <taxon>Agaricaceae</taxon>
        <taxon>Leucocoprinus</taxon>
    </lineage>
</organism>
<proteinExistence type="predicted"/>
<protein>
    <submittedName>
        <fullName evidence="1">Uncharacterized protein</fullName>
    </submittedName>
</protein>
<dbReference type="EMBL" id="JANIEX010000259">
    <property type="protein sequence ID" value="KAJ3569989.1"/>
    <property type="molecule type" value="Genomic_DNA"/>
</dbReference>
<comment type="caution">
    <text evidence="1">The sequence shown here is derived from an EMBL/GenBank/DDBJ whole genome shotgun (WGS) entry which is preliminary data.</text>
</comment>
<sequence length="438" mass="47606">METLEAWFNLSPLTQESQLRIFNLKPRAPYVDHWLPHSPLEVPSSVHRLLPGSGMPARNRELSIFSPSDLVSLDPNVMHPQFLQLFPYAFAGISLGTFLPFGNNVRPERARHSLTFPTAGDDAGVLPPGVDRDTTHHSGLHELLIRCIASIWDVIGTIFDLPTILQREESRFPRTPADSADPHTRFMSAARALGWTGLAGVSADGLISLGALRGPDGGSTTQDEQSYIRRYISYTLADVFTRRDDAVMSPGVLNDIARTYVRTGRLPSIPSVPGALDLDDEDIDFIIRSVAEIASLVTALIPLVENEPDIRGAFRWFAEDPTSPARYSSPPISADALSAEQIVRQTRLSQARGSSFRTLTVGFPAGKPARFPSTVLGAFNGGYPSGFGGTPTFNAQTGAVPVTLRDEEVEYLAALFIAALMQFHAGGPTSALSFRRAV</sequence>
<name>A0AAD5VU98_9AGAR</name>
<evidence type="ECO:0000313" key="1">
    <source>
        <dbReference type="EMBL" id="KAJ3569989.1"/>
    </source>
</evidence>
<reference evidence="1" key="1">
    <citation type="submission" date="2022-07" db="EMBL/GenBank/DDBJ databases">
        <title>Genome Sequence of Leucocoprinus birnbaumii.</title>
        <authorList>
            <person name="Buettner E."/>
        </authorList>
    </citation>
    <scope>NUCLEOTIDE SEQUENCE</scope>
    <source>
        <strain evidence="1">VT141</strain>
    </source>
</reference>